<evidence type="ECO:0000256" key="6">
    <source>
        <dbReference type="ARBA" id="ARBA00022723"/>
    </source>
</evidence>
<evidence type="ECO:0000256" key="13">
    <source>
        <dbReference type="PIRNR" id="PIRNR000209"/>
    </source>
</evidence>
<dbReference type="Gene3D" id="1.20.990.10">
    <property type="entry name" value="NADPH-cytochrome p450 Reductase, Chain A, domain 3"/>
    <property type="match status" value="1"/>
</dbReference>
<sequence>MKQASLIPQPKTYGPLKNLPQLDKEKVSQSLWRIADEYGPIFRFEFPGAVGVFVSGHELVAEVCDESRFDKNLSNSLQKVREFSGDGLFTSWTHEHNWQKAHRILLPSFSQKAMKGYHSMMLDIAEQLIQKWSRLNPNEEIDVAEDMTRLTLDTIGLCGFNYRFNSFYRDTQHPFITSMLRALKEAMRQTQRLSLQDKLMVKAKQQFQHDIEVMNALVDRIIAERKENPDENVKDLLSLMLHAEDPVTGERLDDENIRHQIITFLIAGHETTSGLLSFAIYCLLKNRDKLEKACQEAEQVLTGDTPTYKQIQHLKYIRMVLNEALRLYPTAPAFSVYAKEDTVLGGQYQISKGQPVSVLVPKLHRDQSVWGEDAEDFRPERFENPSDIPNHAYKPFGNGQRACIGMQFALQEATMVLGLVLKHFELIDHTDYELKIKEALTIKPDHFKIRVKPKKSASKSFSKQTAEQPEQTNKRAETAGKPSHGTPLLVLYGSNLGTAEGLAEELADIGRYQGFQTETAPLDDYIGNLPAKGAVVIVTASYNGAPPDNAAGFVKWIETLEAGELKGVNYAVFGCGNRNWAGTYQRIPRLIDETLAAKGANRLIPIGEGDAADDFESSQEEWEQRFWEDTLKAFHLQASSAKEERPALSIEFMSETIGTPLAKTYDAFEAIVEENRKLQTNTSPRDTRHIELQVPVAEDYKEGDHIGILPKNSKELVGRVIKRFGLAPHSLVKISGGRNVSHLPLEQPINVADLLSSNVELQEPATRAQLRELAAYTVCPPHKKELEMLLSDQTYKDQVLKKRITMIDLLEDYPACEMPFERFLELLPSLKARYYSISSSPRVYQHKVSITVGVVASPAWSGSGEYRGVASNYLAGLKAGDRVVCFIRTPQSGFRLPESFETPLIMVGPGTGIAPYRGFIQARGVWKEKGNKLGEAHLYFGCRHPEQDDLYREELDQAEDAGLVNVHRGYSRRETEPKVYVQHLLKQDAEQVIALLDQGAYFYVCGDGSRMAPEVEETLREAFEAVKGESRKASAEWISKLQEEGRYVKDVWTGV</sequence>
<dbReference type="EMBL" id="CP002207">
    <property type="protein sequence ID" value="ADP33188.1"/>
    <property type="molecule type" value="Genomic_DNA"/>
</dbReference>
<dbReference type="InterPro" id="IPR008254">
    <property type="entry name" value="Flavodoxin/NO_synth"/>
</dbReference>
<accession>A0ABM5LZD9</accession>
<comment type="similarity">
    <text evidence="1 13">In the N-terminal section; belongs to the cytochrome P450 family.</text>
</comment>
<dbReference type="InterPro" id="IPR001709">
    <property type="entry name" value="Flavoprot_Pyr_Nucl_cyt_Rdtase"/>
</dbReference>
<dbReference type="InterPro" id="IPR039261">
    <property type="entry name" value="FNR_nucleotide-bd"/>
</dbReference>
<dbReference type="PROSITE" id="PS50902">
    <property type="entry name" value="FLAVODOXIN_LIKE"/>
    <property type="match status" value="1"/>
</dbReference>
<dbReference type="Gene3D" id="2.40.30.10">
    <property type="entry name" value="Translation factors"/>
    <property type="match status" value="1"/>
</dbReference>
<evidence type="ECO:0000256" key="9">
    <source>
        <dbReference type="ARBA" id="ARBA00023002"/>
    </source>
</evidence>
<evidence type="ECO:0000256" key="7">
    <source>
        <dbReference type="ARBA" id="ARBA00022827"/>
    </source>
</evidence>
<dbReference type="InterPro" id="IPR023173">
    <property type="entry name" value="NADPH_Cyt_P450_Rdtase_alpha"/>
</dbReference>
<dbReference type="InterPro" id="IPR003097">
    <property type="entry name" value="CysJ-like_FAD-binding"/>
</dbReference>
<comment type="catalytic activity">
    <reaction evidence="12 13">
        <text>2 oxidized [cytochrome P450] + NADPH = 2 reduced [cytochrome P450] + NADP(+) + H(+)</text>
        <dbReference type="Rhea" id="RHEA:24040"/>
        <dbReference type="Rhea" id="RHEA-COMP:14627"/>
        <dbReference type="Rhea" id="RHEA-COMP:14628"/>
        <dbReference type="ChEBI" id="CHEBI:15378"/>
        <dbReference type="ChEBI" id="CHEBI:55376"/>
        <dbReference type="ChEBI" id="CHEBI:57783"/>
        <dbReference type="ChEBI" id="CHEBI:58349"/>
        <dbReference type="ChEBI" id="CHEBI:60344"/>
        <dbReference type="EC" id="1.6.2.4"/>
    </reaction>
</comment>
<dbReference type="SUPFAM" id="SSF52218">
    <property type="entry name" value="Flavoproteins"/>
    <property type="match status" value="1"/>
</dbReference>
<evidence type="ECO:0000256" key="12">
    <source>
        <dbReference type="ARBA" id="ARBA00049342"/>
    </source>
</evidence>
<evidence type="ECO:0000256" key="3">
    <source>
        <dbReference type="ARBA" id="ARBA00022617"/>
    </source>
</evidence>
<dbReference type="SUPFAM" id="SSF48264">
    <property type="entry name" value="Cytochrome P450"/>
    <property type="match status" value="1"/>
</dbReference>
<evidence type="ECO:0000256" key="8">
    <source>
        <dbReference type="ARBA" id="ARBA00022857"/>
    </source>
</evidence>
<dbReference type="CDD" id="cd11068">
    <property type="entry name" value="CYP120A1"/>
    <property type="match status" value="1"/>
</dbReference>
<evidence type="ECO:0000256" key="1">
    <source>
        <dbReference type="ARBA" id="ARBA00010018"/>
    </source>
</evidence>
<reference evidence="17 18" key="1">
    <citation type="journal article" date="2011" name="Front. Microbiol.">
        <title>Genomic signatures of strain selection and enhancement in Bacillus atrophaeus var. globigii, a historical biowarfare simulant.</title>
        <authorList>
            <person name="Gibbons H.S."/>
            <person name="Broomall S.M."/>
            <person name="McNew L.A."/>
            <person name="Daligault H."/>
            <person name="Chapman C."/>
            <person name="Bruce D."/>
            <person name="Karavis M."/>
            <person name="Krepps M."/>
            <person name="McGregor P.A."/>
            <person name="Hong C."/>
            <person name="Park K.H."/>
            <person name="Akmal A."/>
            <person name="Feldman A."/>
            <person name="Lin J.S."/>
            <person name="Chang W.E."/>
            <person name="Higgs B.W."/>
            <person name="Demirev P."/>
            <person name="Lindquist J."/>
            <person name="Liem A."/>
            <person name="Fochler E."/>
            <person name="Read T.D."/>
            <person name="Tapia R."/>
            <person name="Johnson S."/>
            <person name="Bishop-Lilly K.A."/>
            <person name="Detter C."/>
            <person name="Han C."/>
            <person name="Sozhamannan S."/>
            <person name="Rosenzweig C.N."/>
            <person name="Skowronski E.W."/>
        </authorList>
    </citation>
    <scope>NUCLEOTIDE SEQUENCE [LARGE SCALE GENOMIC DNA]</scope>
    <source>
        <strain evidence="17 18">1942</strain>
    </source>
</reference>
<dbReference type="InterPro" id="IPR023206">
    <property type="entry name" value="Bifunctional_P450_P450_red"/>
</dbReference>
<dbReference type="Pfam" id="PF00067">
    <property type="entry name" value="p450"/>
    <property type="match status" value="1"/>
</dbReference>
<gene>
    <name evidence="17" type="ordered locus">BATR1942_11285</name>
</gene>
<dbReference type="SUPFAM" id="SSF52343">
    <property type="entry name" value="Ferredoxin reductase-like, C-terminal NADP-linked domain"/>
    <property type="match status" value="1"/>
</dbReference>
<keyword evidence="3 13" id="KW-0349">Heme</keyword>
<dbReference type="CDD" id="cd06206">
    <property type="entry name" value="bifunctional_CYPOR"/>
    <property type="match status" value="1"/>
</dbReference>
<feature type="region of interest" description="Disordered" evidence="14">
    <location>
        <begin position="451"/>
        <end position="485"/>
    </location>
</feature>
<keyword evidence="11 13" id="KW-0503">Monooxygenase</keyword>
<evidence type="ECO:0000256" key="2">
    <source>
        <dbReference type="ARBA" id="ARBA00022448"/>
    </source>
</evidence>
<keyword evidence="4 13" id="KW-0285">Flavoprotein</keyword>
<keyword evidence="7 13" id="KW-0274">FAD</keyword>
<evidence type="ECO:0000313" key="17">
    <source>
        <dbReference type="EMBL" id="ADP33188.1"/>
    </source>
</evidence>
<dbReference type="Pfam" id="PF00175">
    <property type="entry name" value="NAD_binding_1"/>
    <property type="match status" value="1"/>
</dbReference>
<feature type="domain" description="Flavodoxin-like" evidence="15">
    <location>
        <begin position="488"/>
        <end position="627"/>
    </location>
</feature>
<dbReference type="InterPro" id="IPR017927">
    <property type="entry name" value="FAD-bd_FR_type"/>
</dbReference>
<dbReference type="Gene3D" id="1.10.630.10">
    <property type="entry name" value="Cytochrome P450"/>
    <property type="match status" value="1"/>
</dbReference>
<evidence type="ECO:0000256" key="4">
    <source>
        <dbReference type="ARBA" id="ARBA00022630"/>
    </source>
</evidence>
<dbReference type="PROSITE" id="PS51384">
    <property type="entry name" value="FAD_FR"/>
    <property type="match status" value="1"/>
</dbReference>
<evidence type="ECO:0000256" key="14">
    <source>
        <dbReference type="SAM" id="MobiDB-lite"/>
    </source>
</evidence>
<dbReference type="InterPro" id="IPR017972">
    <property type="entry name" value="Cyt_P450_CS"/>
</dbReference>
<dbReference type="PRINTS" id="PR00369">
    <property type="entry name" value="FLAVODOXIN"/>
</dbReference>
<feature type="domain" description="FAD-binding FR-type" evidence="16">
    <location>
        <begin position="665"/>
        <end position="897"/>
    </location>
</feature>
<keyword evidence="2 13" id="KW-0813">Transport</keyword>
<organism evidence="17 18">
    <name type="scientific">Bacillus atrophaeus (strain 1942)</name>
    <dbReference type="NCBI Taxonomy" id="720555"/>
    <lineage>
        <taxon>Bacteria</taxon>
        <taxon>Bacillati</taxon>
        <taxon>Bacillota</taxon>
        <taxon>Bacilli</taxon>
        <taxon>Bacillales</taxon>
        <taxon>Bacillaceae</taxon>
        <taxon>Bacillus</taxon>
    </lineage>
</organism>
<keyword evidence="18" id="KW-1185">Reference proteome</keyword>
<name>A0ABM5LZD9_BACA1</name>
<dbReference type="PROSITE" id="PS00086">
    <property type="entry name" value="CYTOCHROME_P450"/>
    <property type="match status" value="1"/>
</dbReference>
<evidence type="ECO:0000256" key="10">
    <source>
        <dbReference type="ARBA" id="ARBA00023004"/>
    </source>
</evidence>
<dbReference type="PANTHER" id="PTHR19384">
    <property type="entry name" value="NITRIC OXIDE SYNTHASE-RELATED"/>
    <property type="match status" value="1"/>
</dbReference>
<keyword evidence="8 13" id="KW-0521">NADP</keyword>
<keyword evidence="13" id="KW-0249">Electron transport</keyword>
<evidence type="ECO:0000259" key="15">
    <source>
        <dbReference type="PROSITE" id="PS50902"/>
    </source>
</evidence>
<dbReference type="Gene3D" id="3.40.50.360">
    <property type="match status" value="1"/>
</dbReference>
<keyword evidence="9 13" id="KW-0560">Oxidoreductase</keyword>
<dbReference type="InterPro" id="IPR017938">
    <property type="entry name" value="Riboflavin_synthase-like_b-brl"/>
</dbReference>
<comment type="function">
    <text evidence="13">Functions as a fatty acid monooxygenase.</text>
</comment>
<dbReference type="Pfam" id="PF00667">
    <property type="entry name" value="FAD_binding_1"/>
    <property type="match status" value="1"/>
</dbReference>
<keyword evidence="6 13" id="KW-0479">Metal-binding</keyword>
<evidence type="ECO:0000313" key="18">
    <source>
        <dbReference type="Proteomes" id="UP000006867"/>
    </source>
</evidence>
<keyword evidence="10 13" id="KW-0408">Iron</keyword>
<dbReference type="PANTHER" id="PTHR19384:SF17">
    <property type="entry name" value="NADPH--CYTOCHROME P450 REDUCTASE"/>
    <property type="match status" value="1"/>
</dbReference>
<dbReference type="InterPro" id="IPR029039">
    <property type="entry name" value="Flavoprotein-like_sf"/>
</dbReference>
<dbReference type="SUPFAM" id="SSF63380">
    <property type="entry name" value="Riboflavin synthase domain-like"/>
    <property type="match status" value="1"/>
</dbReference>
<evidence type="ECO:0000256" key="5">
    <source>
        <dbReference type="ARBA" id="ARBA00022643"/>
    </source>
</evidence>
<dbReference type="InterPro" id="IPR001433">
    <property type="entry name" value="OxRdtase_FAD/NAD-bd"/>
</dbReference>
<dbReference type="Pfam" id="PF00258">
    <property type="entry name" value="Flavodoxin_1"/>
    <property type="match status" value="1"/>
</dbReference>
<keyword evidence="5 13" id="KW-0288">FMN</keyword>
<comment type="cofactor">
    <cofactor evidence="13">
        <name>heme</name>
        <dbReference type="ChEBI" id="CHEBI:30413"/>
    </cofactor>
</comment>
<dbReference type="InterPro" id="IPR001128">
    <property type="entry name" value="Cyt_P450"/>
</dbReference>
<proteinExistence type="inferred from homology"/>
<dbReference type="RefSeq" id="WP_003325350.1">
    <property type="nucleotide sequence ID" value="NC_014639.1"/>
</dbReference>
<dbReference type="PIRSF" id="PIRSF000209">
    <property type="entry name" value="Bifunctional_P450_P450R"/>
    <property type="match status" value="1"/>
</dbReference>
<comment type="cofactor">
    <cofactor evidence="13">
        <name>FAD</name>
        <dbReference type="ChEBI" id="CHEBI:57692"/>
    </cofactor>
    <cofactor evidence="13">
        <name>FMN</name>
        <dbReference type="ChEBI" id="CHEBI:58210"/>
    </cofactor>
</comment>
<evidence type="ECO:0000256" key="11">
    <source>
        <dbReference type="ARBA" id="ARBA00023033"/>
    </source>
</evidence>
<dbReference type="InterPro" id="IPR001094">
    <property type="entry name" value="Flavdoxin-like"/>
</dbReference>
<dbReference type="PRINTS" id="PR00371">
    <property type="entry name" value="FPNCR"/>
</dbReference>
<dbReference type="EC" id="1.14.14.1" evidence="13"/>
<comment type="catalytic activity">
    <reaction evidence="13">
        <text>an organic molecule + reduced [NADPH--hemoprotein reductase] + O2 = an alcohol + oxidized [NADPH--hemoprotein reductase] + H2O + H(+)</text>
        <dbReference type="Rhea" id="RHEA:17149"/>
        <dbReference type="Rhea" id="RHEA-COMP:11964"/>
        <dbReference type="Rhea" id="RHEA-COMP:11965"/>
        <dbReference type="ChEBI" id="CHEBI:15377"/>
        <dbReference type="ChEBI" id="CHEBI:15378"/>
        <dbReference type="ChEBI" id="CHEBI:15379"/>
        <dbReference type="ChEBI" id="CHEBI:30879"/>
        <dbReference type="ChEBI" id="CHEBI:57618"/>
        <dbReference type="ChEBI" id="CHEBI:58210"/>
        <dbReference type="ChEBI" id="CHEBI:142491"/>
        <dbReference type="EC" id="1.14.14.1"/>
    </reaction>
</comment>
<protein>
    <recommendedName>
        <fullName evidence="13">Bifunctional cytochrome P450/NADPH--P450 reductase</fullName>
    </recommendedName>
    <domain>
        <recommendedName>
            <fullName evidence="13">Cytochrome P450</fullName>
            <ecNumber evidence="13">1.14.14.1</ecNumber>
        </recommendedName>
    </domain>
    <domain>
        <recommendedName>
            <fullName evidence="13">NADPH--cytochrome P450 reductase</fullName>
            <ecNumber evidence="13">1.6.2.4</ecNumber>
        </recommendedName>
    </domain>
</protein>
<evidence type="ECO:0000259" key="16">
    <source>
        <dbReference type="PROSITE" id="PS51384"/>
    </source>
</evidence>
<dbReference type="Gene3D" id="3.40.50.80">
    <property type="entry name" value="Nucleotide-binding domain of ferredoxin-NADP reductase (FNR) module"/>
    <property type="match status" value="1"/>
</dbReference>
<dbReference type="InterPro" id="IPR036396">
    <property type="entry name" value="Cyt_P450_sf"/>
</dbReference>
<dbReference type="EC" id="1.6.2.4" evidence="13"/>
<dbReference type="Proteomes" id="UP000006867">
    <property type="component" value="Chromosome"/>
</dbReference>